<organism evidence="2 3">
    <name type="scientific">Stentor coeruleus</name>
    <dbReference type="NCBI Taxonomy" id="5963"/>
    <lineage>
        <taxon>Eukaryota</taxon>
        <taxon>Sar</taxon>
        <taxon>Alveolata</taxon>
        <taxon>Ciliophora</taxon>
        <taxon>Postciliodesmatophora</taxon>
        <taxon>Heterotrichea</taxon>
        <taxon>Heterotrichida</taxon>
        <taxon>Stentoridae</taxon>
        <taxon>Stentor</taxon>
    </lineage>
</organism>
<name>A0A1R2BIX1_9CILI</name>
<dbReference type="PANTHER" id="PTHR19308">
    <property type="entry name" value="PHOSPHATIDYLCHOLINE TRANSFER PROTEIN"/>
    <property type="match status" value="1"/>
</dbReference>
<dbReference type="GO" id="GO:0005737">
    <property type="term" value="C:cytoplasm"/>
    <property type="evidence" value="ECO:0007669"/>
    <property type="project" value="UniProtKB-ARBA"/>
</dbReference>
<comment type="caution">
    <text evidence="2">The sequence shown here is derived from an EMBL/GenBank/DDBJ whole genome shotgun (WGS) entry which is preliminary data.</text>
</comment>
<gene>
    <name evidence="2" type="ORF">SteCoe_23847</name>
</gene>
<dbReference type="AlphaFoldDB" id="A0A1R2BIX1"/>
<dbReference type="Gene3D" id="3.30.530.20">
    <property type="match status" value="1"/>
</dbReference>
<dbReference type="PROSITE" id="PS50848">
    <property type="entry name" value="START"/>
    <property type="match status" value="1"/>
</dbReference>
<proteinExistence type="predicted"/>
<dbReference type="Pfam" id="PF01852">
    <property type="entry name" value="START"/>
    <property type="match status" value="1"/>
</dbReference>
<dbReference type="Proteomes" id="UP000187209">
    <property type="component" value="Unassembled WGS sequence"/>
</dbReference>
<evidence type="ECO:0000259" key="1">
    <source>
        <dbReference type="PROSITE" id="PS50848"/>
    </source>
</evidence>
<reference evidence="2 3" key="1">
    <citation type="submission" date="2016-11" db="EMBL/GenBank/DDBJ databases">
        <title>The macronuclear genome of Stentor coeruleus: a giant cell with tiny introns.</title>
        <authorList>
            <person name="Slabodnick M."/>
            <person name="Ruby J.G."/>
            <person name="Reiff S.B."/>
            <person name="Swart E.C."/>
            <person name="Gosai S."/>
            <person name="Prabakaran S."/>
            <person name="Witkowska E."/>
            <person name="Larue G.E."/>
            <person name="Fisher S."/>
            <person name="Freeman R.M."/>
            <person name="Gunawardena J."/>
            <person name="Chu W."/>
            <person name="Stover N.A."/>
            <person name="Gregory B.D."/>
            <person name="Nowacki M."/>
            <person name="Derisi J."/>
            <person name="Roy S.W."/>
            <person name="Marshall W.F."/>
            <person name="Sood P."/>
        </authorList>
    </citation>
    <scope>NUCLEOTIDE SEQUENCE [LARGE SCALE GENOMIC DNA]</scope>
    <source>
        <strain evidence="2">WM001</strain>
    </source>
</reference>
<dbReference type="InterPro" id="IPR002913">
    <property type="entry name" value="START_lipid-bd_dom"/>
</dbReference>
<dbReference type="GO" id="GO:0008289">
    <property type="term" value="F:lipid binding"/>
    <property type="evidence" value="ECO:0007669"/>
    <property type="project" value="InterPro"/>
</dbReference>
<dbReference type="InterPro" id="IPR051213">
    <property type="entry name" value="START_lipid_transfer"/>
</dbReference>
<feature type="domain" description="START" evidence="1">
    <location>
        <begin position="108"/>
        <end position="256"/>
    </location>
</feature>
<dbReference type="InterPro" id="IPR023393">
    <property type="entry name" value="START-like_dom_sf"/>
</dbReference>
<dbReference type="CDD" id="cd00177">
    <property type="entry name" value="START"/>
    <property type="match status" value="1"/>
</dbReference>
<dbReference type="EMBL" id="MPUH01000614">
    <property type="protein sequence ID" value="OMJ76733.1"/>
    <property type="molecule type" value="Genomic_DNA"/>
</dbReference>
<sequence length="260" mass="30287">MGKISSKVCRECSECLPFLKISRKNSLQYLELAEYGYAKSDYKDIVEEKKIDIESTASSVDSSEFLDIYTRPLEQNCEKMIDKEGFLVYGQDLDEGFLVKAQWKSKFTPKEILDYFRLNNERKIWDKNIDQVEEIPGETLDEYITYTKFKKVIAISQRDMLIISNIIERSDGILVVSKSIEHEKYPELSDVTRMKIYTAGYYFEDIIDEEYKTKVFSLTKANFGGSISQKFVKKATAIALPKLYQAMEKCMEKYYKSINS</sequence>
<protein>
    <recommendedName>
        <fullName evidence="1">START domain-containing protein</fullName>
    </recommendedName>
</protein>
<evidence type="ECO:0000313" key="3">
    <source>
        <dbReference type="Proteomes" id="UP000187209"/>
    </source>
</evidence>
<accession>A0A1R2BIX1</accession>
<dbReference type="SUPFAM" id="SSF55961">
    <property type="entry name" value="Bet v1-like"/>
    <property type="match status" value="1"/>
</dbReference>
<evidence type="ECO:0000313" key="2">
    <source>
        <dbReference type="EMBL" id="OMJ76733.1"/>
    </source>
</evidence>
<keyword evidence="3" id="KW-1185">Reference proteome</keyword>
<dbReference type="PANTHER" id="PTHR19308:SF56">
    <property type="entry name" value="START DOMAIN-CONTAINING PROTEIN"/>
    <property type="match status" value="1"/>
</dbReference>
<dbReference type="OrthoDB" id="321529at2759"/>